<dbReference type="PANTHER" id="PTHR43409">
    <property type="entry name" value="ANAEROBIC MAGNESIUM-PROTOPORPHYRIN IX MONOMETHYL ESTER CYCLASE-RELATED"/>
    <property type="match status" value="1"/>
</dbReference>
<accession>C7N2Q2</accession>
<dbReference type="InterPro" id="IPR058240">
    <property type="entry name" value="rSAM_sf"/>
</dbReference>
<dbReference type="SFLD" id="SFLDG01082">
    <property type="entry name" value="B12-binding_domain_containing"/>
    <property type="match status" value="1"/>
</dbReference>
<comment type="cofactor">
    <cofactor evidence="1">
        <name>[4Fe-4S] cluster</name>
        <dbReference type="ChEBI" id="CHEBI:49883"/>
    </cofactor>
</comment>
<dbReference type="SUPFAM" id="SSF102114">
    <property type="entry name" value="Radical SAM enzymes"/>
    <property type="match status" value="1"/>
</dbReference>
<keyword evidence="5" id="KW-0411">Iron-sulfur</keyword>
<dbReference type="Proteomes" id="UP000002026">
    <property type="component" value="Chromosome"/>
</dbReference>
<evidence type="ECO:0000313" key="8">
    <source>
        <dbReference type="Proteomes" id="UP000002026"/>
    </source>
</evidence>
<dbReference type="CDD" id="cd01335">
    <property type="entry name" value="Radical_SAM"/>
    <property type="match status" value="1"/>
</dbReference>
<dbReference type="eggNOG" id="COG1032">
    <property type="taxonomic scope" value="Bacteria"/>
</dbReference>
<evidence type="ECO:0000256" key="4">
    <source>
        <dbReference type="ARBA" id="ARBA00023004"/>
    </source>
</evidence>
<dbReference type="SMART" id="SM00729">
    <property type="entry name" value="Elp3"/>
    <property type="match status" value="1"/>
</dbReference>
<name>C7N2Q2_SLAHD</name>
<dbReference type="SFLD" id="SFLDS00029">
    <property type="entry name" value="Radical_SAM"/>
    <property type="match status" value="1"/>
</dbReference>
<sequence>MAYKGTVYRPPIEANSFLLPITEGCTHNTCTFCSMFHNIPFRMLPLEEVEDFLARTKAAAETAGLGVGYRSRGINCERVKRVYFVGADPFALPAHRLLERIDLAKRYLPNATVFTMYARTDNIERKSDEDLRALKDAGVNDLYIGVETGLDDVLSYYDKGYSAQQTLEQCERLGRAGIRHCDLLMLGAAGRGRGIENARATAQLENASKPHKILMTTLTAYEGTKLNDDIERGAFELADETETLQEEKELISCLNLPGCEFWAAHPLDVVPLVGYLGPDTQEMLDDLDYAIEQIDASAVNRIGRKGSL</sequence>
<dbReference type="HOGENOM" id="CLU_044464_1_0_11"/>
<evidence type="ECO:0000256" key="1">
    <source>
        <dbReference type="ARBA" id="ARBA00001966"/>
    </source>
</evidence>
<dbReference type="GO" id="GO:0046872">
    <property type="term" value="F:metal ion binding"/>
    <property type="evidence" value="ECO:0007669"/>
    <property type="project" value="UniProtKB-KW"/>
</dbReference>
<evidence type="ECO:0000256" key="5">
    <source>
        <dbReference type="ARBA" id="ARBA00023014"/>
    </source>
</evidence>
<dbReference type="AlphaFoldDB" id="C7N2Q2"/>
<dbReference type="SFLD" id="SFLDG01095">
    <property type="entry name" value="Uncharacterised_Radical_SAM_Su"/>
    <property type="match status" value="1"/>
</dbReference>
<dbReference type="InterPro" id="IPR051198">
    <property type="entry name" value="BchE-like"/>
</dbReference>
<evidence type="ECO:0000256" key="3">
    <source>
        <dbReference type="ARBA" id="ARBA00022723"/>
    </source>
</evidence>
<keyword evidence="8" id="KW-1185">Reference proteome</keyword>
<keyword evidence="2" id="KW-0949">S-adenosyl-L-methionine</keyword>
<evidence type="ECO:0000256" key="2">
    <source>
        <dbReference type="ARBA" id="ARBA00022691"/>
    </source>
</evidence>
<reference evidence="7 8" key="1">
    <citation type="journal article" date="2009" name="Stand. Genomic Sci.">
        <title>Complete genome sequence of Slackia heliotrinireducens type strain (RHS 1).</title>
        <authorList>
            <person name="Pukall R."/>
            <person name="Lapidus A."/>
            <person name="Nolan M."/>
            <person name="Copeland A."/>
            <person name="Glavina Del Rio T."/>
            <person name="Lucas S."/>
            <person name="Chen F."/>
            <person name="Tice H."/>
            <person name="Cheng J.F."/>
            <person name="Chertkov O."/>
            <person name="Bruce D."/>
            <person name="Goodwin L."/>
            <person name="Kuske C."/>
            <person name="Brettin T."/>
            <person name="Detter J.C."/>
            <person name="Han C."/>
            <person name="Pitluck S."/>
            <person name="Pati A."/>
            <person name="Mavrommatis K."/>
            <person name="Ivanova N."/>
            <person name="Ovchinnikova G."/>
            <person name="Chen A."/>
            <person name="Palaniappan K."/>
            <person name="Schneider S."/>
            <person name="Rohde M."/>
            <person name="Chain P."/>
            <person name="D'haeseleer P."/>
            <person name="Goker M."/>
            <person name="Bristow J."/>
            <person name="Eisen J.A."/>
            <person name="Markowitz V."/>
            <person name="Kyrpides N.C."/>
            <person name="Klenk H.P."/>
            <person name="Hugenholtz P."/>
        </authorList>
    </citation>
    <scope>NUCLEOTIDE SEQUENCE [LARGE SCALE GENOMIC DNA]</scope>
    <source>
        <strain evidence="8">ATCC 29202 / DSM 20476 / NCTC 11029 / RHS 1</strain>
    </source>
</reference>
<dbReference type="Gene3D" id="3.20.20.70">
    <property type="entry name" value="Aldolase class I"/>
    <property type="match status" value="1"/>
</dbReference>
<dbReference type="Pfam" id="PF04055">
    <property type="entry name" value="Radical_SAM"/>
    <property type="match status" value="1"/>
</dbReference>
<feature type="domain" description="Radical SAM core" evidence="6">
    <location>
        <begin position="11"/>
        <end position="254"/>
    </location>
</feature>
<dbReference type="KEGG" id="shi:Shel_25530"/>
<evidence type="ECO:0000313" key="7">
    <source>
        <dbReference type="EMBL" id="ACV23560.1"/>
    </source>
</evidence>
<dbReference type="PANTHER" id="PTHR43409:SF4">
    <property type="entry name" value="RADICAL SAM SUPERFAMILY PROTEIN"/>
    <property type="match status" value="1"/>
</dbReference>
<keyword evidence="4" id="KW-0408">Iron</keyword>
<dbReference type="EMBL" id="CP001684">
    <property type="protein sequence ID" value="ACV23560.1"/>
    <property type="molecule type" value="Genomic_DNA"/>
</dbReference>
<organism evidence="7 8">
    <name type="scientific">Slackia heliotrinireducens (strain ATCC 29202 / DSM 20476 / NCTC 11029 / RHS 1)</name>
    <name type="common">Peptococcus heliotrinreducens</name>
    <dbReference type="NCBI Taxonomy" id="471855"/>
    <lineage>
        <taxon>Bacteria</taxon>
        <taxon>Bacillati</taxon>
        <taxon>Actinomycetota</taxon>
        <taxon>Coriobacteriia</taxon>
        <taxon>Eggerthellales</taxon>
        <taxon>Eggerthellaceae</taxon>
        <taxon>Slackia</taxon>
    </lineage>
</organism>
<proteinExistence type="predicted"/>
<dbReference type="STRING" id="471855.Shel_25530"/>
<dbReference type="InterPro" id="IPR006638">
    <property type="entry name" value="Elp3/MiaA/NifB-like_rSAM"/>
</dbReference>
<dbReference type="GO" id="GO:0051536">
    <property type="term" value="F:iron-sulfur cluster binding"/>
    <property type="evidence" value="ECO:0007669"/>
    <property type="project" value="UniProtKB-KW"/>
</dbReference>
<keyword evidence="3" id="KW-0479">Metal-binding</keyword>
<dbReference type="InterPro" id="IPR013785">
    <property type="entry name" value="Aldolase_TIM"/>
</dbReference>
<dbReference type="InterPro" id="IPR007197">
    <property type="entry name" value="rSAM"/>
</dbReference>
<dbReference type="GO" id="GO:0003824">
    <property type="term" value="F:catalytic activity"/>
    <property type="evidence" value="ECO:0007669"/>
    <property type="project" value="InterPro"/>
</dbReference>
<protein>
    <submittedName>
        <fullName evidence="7">Fe-S oxidoreductase</fullName>
    </submittedName>
</protein>
<dbReference type="PROSITE" id="PS51918">
    <property type="entry name" value="RADICAL_SAM"/>
    <property type="match status" value="1"/>
</dbReference>
<evidence type="ECO:0000259" key="6">
    <source>
        <dbReference type="PROSITE" id="PS51918"/>
    </source>
</evidence>
<gene>
    <name evidence="7" type="ordered locus">Shel_25530</name>
</gene>
<dbReference type="RefSeq" id="WP_012799658.1">
    <property type="nucleotide sequence ID" value="NC_013165.1"/>
</dbReference>